<evidence type="ECO:0000256" key="2">
    <source>
        <dbReference type="SAM" id="Phobius"/>
    </source>
</evidence>
<feature type="compositionally biased region" description="Polar residues" evidence="1">
    <location>
        <begin position="10"/>
        <end position="35"/>
    </location>
</feature>
<accession>A0ABQ0HLG1</accession>
<reference evidence="3 4" key="1">
    <citation type="submission" date="2012-02" db="EMBL/GenBank/DDBJ databases">
        <title>Whole genome shotgun sequence of Gordonia terrae NBRC 100016.</title>
        <authorList>
            <person name="Takarada H."/>
            <person name="Hosoyama A."/>
            <person name="Tsuchikane K."/>
            <person name="Katsumata H."/>
            <person name="Yamazaki S."/>
            <person name="Fujita N."/>
        </authorList>
    </citation>
    <scope>NUCLEOTIDE SEQUENCE [LARGE SCALE GENOMIC DNA]</scope>
    <source>
        <strain evidence="3 4">NBRC 100016</strain>
    </source>
</reference>
<feature type="region of interest" description="Disordered" evidence="1">
    <location>
        <begin position="1"/>
        <end position="40"/>
    </location>
</feature>
<keyword evidence="2" id="KW-0812">Transmembrane</keyword>
<gene>
    <name evidence="3" type="ORF">GOTRE_181_00070</name>
</gene>
<evidence type="ECO:0000256" key="1">
    <source>
        <dbReference type="SAM" id="MobiDB-lite"/>
    </source>
</evidence>
<evidence type="ECO:0000313" key="4">
    <source>
        <dbReference type="Proteomes" id="UP000004881"/>
    </source>
</evidence>
<dbReference type="Proteomes" id="UP000004881">
    <property type="component" value="Unassembled WGS sequence"/>
</dbReference>
<sequence length="238" mass="26439">MNGPRLASPDATTTANSSMCPSIRSITPTEHSQSGRPRVAPHYYSVGPDQLSHCGLRKSIGDAHRRPAESISALSRTDEIETSRDGRKSPLNMLGRLFPPLENGATVTHFPGQPVPVIRKQGAWTLWWLTVITCGVYYFIWYDRINSELATATGDARTAWTQWWSQLIPFYGLVGLHHTAQRLNEAHTAAGSTTQVSPLVTWFWAPAWFGSQTRYLQRRLNTLADVQAAGRVTEPRAA</sequence>
<keyword evidence="4" id="KW-1185">Reference proteome</keyword>
<keyword evidence="2" id="KW-1133">Transmembrane helix</keyword>
<evidence type="ECO:0008006" key="5">
    <source>
        <dbReference type="Google" id="ProtNLM"/>
    </source>
</evidence>
<name>A0ABQ0HLG1_9ACTN</name>
<evidence type="ECO:0000313" key="3">
    <source>
        <dbReference type="EMBL" id="GAB46727.1"/>
    </source>
</evidence>
<protein>
    <recommendedName>
        <fullName evidence="5">DUF4234 domain-containing protein</fullName>
    </recommendedName>
</protein>
<dbReference type="EMBL" id="BAFD01000129">
    <property type="protein sequence ID" value="GAB46727.1"/>
    <property type="molecule type" value="Genomic_DNA"/>
</dbReference>
<keyword evidence="2" id="KW-0472">Membrane</keyword>
<comment type="caution">
    <text evidence="3">The sequence shown here is derived from an EMBL/GenBank/DDBJ whole genome shotgun (WGS) entry which is preliminary data.</text>
</comment>
<organism evidence="3 4">
    <name type="scientific">Gordonia terrae NBRC 100016</name>
    <dbReference type="NCBI Taxonomy" id="1089454"/>
    <lineage>
        <taxon>Bacteria</taxon>
        <taxon>Bacillati</taxon>
        <taxon>Actinomycetota</taxon>
        <taxon>Actinomycetes</taxon>
        <taxon>Mycobacteriales</taxon>
        <taxon>Gordoniaceae</taxon>
        <taxon>Gordonia</taxon>
    </lineage>
</organism>
<proteinExistence type="predicted"/>
<feature type="transmembrane region" description="Helical" evidence="2">
    <location>
        <begin position="123"/>
        <end position="141"/>
    </location>
</feature>